<dbReference type="Gene3D" id="1.25.40.20">
    <property type="entry name" value="Ankyrin repeat-containing domain"/>
    <property type="match status" value="1"/>
</dbReference>
<dbReference type="SUPFAM" id="SSF48403">
    <property type="entry name" value="Ankyrin repeat"/>
    <property type="match status" value="1"/>
</dbReference>
<dbReference type="Pfam" id="PF12796">
    <property type="entry name" value="Ank_2"/>
    <property type="match status" value="1"/>
</dbReference>
<dbReference type="PROSITE" id="PS50297">
    <property type="entry name" value="ANK_REP_REGION"/>
    <property type="match status" value="2"/>
</dbReference>
<dbReference type="Proteomes" id="UP000469890">
    <property type="component" value="Unassembled WGS sequence"/>
</dbReference>
<evidence type="ECO:0000256" key="3">
    <source>
        <dbReference type="PROSITE-ProRule" id="PRU00023"/>
    </source>
</evidence>
<comment type="caution">
    <text evidence="4">The sequence shown here is derived from an EMBL/GenBank/DDBJ whole genome shotgun (WGS) entry which is preliminary data.</text>
</comment>
<accession>A0A8H4BNY7</accession>
<feature type="repeat" description="ANK" evidence="3">
    <location>
        <begin position="54"/>
        <end position="77"/>
    </location>
</feature>
<reference evidence="4 5" key="1">
    <citation type="submission" date="2019-09" db="EMBL/GenBank/DDBJ databases">
        <authorList>
            <consortium name="DOE Joint Genome Institute"/>
            <person name="Mondo S.J."/>
            <person name="Navarro-Mendoza M.I."/>
            <person name="Perez-Arques C."/>
            <person name="Panchal S."/>
            <person name="Nicolas F.E."/>
            <person name="Ganguly P."/>
            <person name="Pangilinan J."/>
            <person name="Grigoriev I."/>
            <person name="Heitman J."/>
            <person name="Sanya K."/>
            <person name="Garre V."/>
        </authorList>
    </citation>
    <scope>NUCLEOTIDE SEQUENCE [LARGE SCALE GENOMIC DNA]</scope>
    <source>
        <strain evidence="4 5">MU402</strain>
    </source>
</reference>
<sequence length="150" mass="16577">MHPDGSSSSKINRSSPRLFTGATALHYACTSGHTDLVSFMIKVCLIPIDEQDRKGETALHWATRSGRLEVVTLLIERYGCDVNTYVSKKVSTPYDLAKSAGHKRVAEYLKNSGGITSKKMDKRREEDLANQVPQHLESALAKNGFFMGGF</sequence>
<evidence type="ECO:0000256" key="2">
    <source>
        <dbReference type="ARBA" id="ARBA00023043"/>
    </source>
</evidence>
<dbReference type="InterPro" id="IPR002110">
    <property type="entry name" value="Ankyrin_rpt"/>
</dbReference>
<organism evidence="4 5">
    <name type="scientific">Mucor circinelloides f. lusitanicus</name>
    <name type="common">Mucor racemosus var. lusitanicus</name>
    <dbReference type="NCBI Taxonomy" id="29924"/>
    <lineage>
        <taxon>Eukaryota</taxon>
        <taxon>Fungi</taxon>
        <taxon>Fungi incertae sedis</taxon>
        <taxon>Mucoromycota</taxon>
        <taxon>Mucoromycotina</taxon>
        <taxon>Mucoromycetes</taxon>
        <taxon>Mucorales</taxon>
        <taxon>Mucorineae</taxon>
        <taxon>Mucoraceae</taxon>
        <taxon>Mucor</taxon>
    </lineage>
</organism>
<dbReference type="PANTHER" id="PTHR46680:SF3">
    <property type="entry name" value="NF-KAPPA-B INHIBITOR CACTUS"/>
    <property type="match status" value="1"/>
</dbReference>
<dbReference type="InterPro" id="IPR051070">
    <property type="entry name" value="NF-kappa-B_inhibitor"/>
</dbReference>
<evidence type="ECO:0000313" key="5">
    <source>
        <dbReference type="Proteomes" id="UP000469890"/>
    </source>
</evidence>
<dbReference type="AlphaFoldDB" id="A0A8H4BNY7"/>
<gene>
    <name evidence="4" type="ORF">FB192DRAFT_1051751</name>
</gene>
<dbReference type="PROSITE" id="PS50088">
    <property type="entry name" value="ANK_REPEAT"/>
    <property type="match status" value="2"/>
</dbReference>
<dbReference type="InterPro" id="IPR036770">
    <property type="entry name" value="Ankyrin_rpt-contain_sf"/>
</dbReference>
<dbReference type="EMBL" id="JAAECE010000002">
    <property type="protein sequence ID" value="KAF1804772.1"/>
    <property type="molecule type" value="Genomic_DNA"/>
</dbReference>
<keyword evidence="2 3" id="KW-0040">ANK repeat</keyword>
<proteinExistence type="predicted"/>
<evidence type="ECO:0000256" key="1">
    <source>
        <dbReference type="ARBA" id="ARBA00022737"/>
    </source>
</evidence>
<name>A0A8H4BNY7_MUCCL</name>
<protein>
    <submittedName>
        <fullName evidence="4">Ankyrin repeat-containing domain protein</fullName>
    </submittedName>
</protein>
<feature type="repeat" description="ANK" evidence="3">
    <location>
        <begin position="20"/>
        <end position="42"/>
    </location>
</feature>
<dbReference type="SMART" id="SM00248">
    <property type="entry name" value="ANK"/>
    <property type="match status" value="3"/>
</dbReference>
<evidence type="ECO:0000313" key="4">
    <source>
        <dbReference type="EMBL" id="KAF1804772.1"/>
    </source>
</evidence>
<keyword evidence="1" id="KW-0677">Repeat</keyword>
<dbReference type="PANTHER" id="PTHR46680">
    <property type="entry name" value="NF-KAPPA-B INHIBITOR ALPHA"/>
    <property type="match status" value="1"/>
</dbReference>